<accession>A0A835B5F1</accession>
<sequence length="349" mass="38000">MGVWQQPSPVHMAPSSAASCKLVQDVMQPVYNASVLQPMAVKMFRVGEIRYGNPSTWNHHELTPSVIADAKWEGNVHIATHGRAVWPWSRVSQQVPPPPAAPWCRLSEAATVGGGASSLQRTRPPSRSMQVAVEPPAAIGNDQWIMGLQWAGPARRVLVLLKHAGLRTSVLPISGAAVLAAASPLAGAIEAAALVVWPSVEPFKYADMSYLEINYLEVVSPCMQQPCGDSRFQHLWLLRFNPLGSPGFHLDLPVKCWLHFSNASQNVGIHAPPPDLAARFMPYNRPHSVPVKAKRKKARQRRGGAEPDRLSALPDCLLHTIMSSLKARQAVQTHLWRSEAGVQGQVGGT</sequence>
<reference evidence="2" key="1">
    <citation type="submission" date="2020-07" db="EMBL/GenBank/DDBJ databases">
        <title>Genome sequence and genetic diversity analysis of an under-domesticated orphan crop, white fonio (Digitaria exilis).</title>
        <authorList>
            <person name="Bennetzen J.L."/>
            <person name="Chen S."/>
            <person name="Ma X."/>
            <person name="Wang X."/>
            <person name="Yssel A.E.J."/>
            <person name="Chaluvadi S.R."/>
            <person name="Johnson M."/>
            <person name="Gangashetty P."/>
            <person name="Hamidou F."/>
            <person name="Sanogo M.D."/>
            <person name="Zwaenepoel A."/>
            <person name="Wallace J."/>
            <person name="Van De Peer Y."/>
            <person name="Van Deynze A."/>
        </authorList>
    </citation>
    <scope>NUCLEOTIDE SEQUENCE</scope>
    <source>
        <tissue evidence="2">Leaves</tissue>
    </source>
</reference>
<dbReference type="Proteomes" id="UP000636709">
    <property type="component" value="Unassembled WGS sequence"/>
</dbReference>
<dbReference type="PANTHER" id="PTHR34223">
    <property type="entry name" value="OS11G0201299 PROTEIN"/>
    <property type="match status" value="1"/>
</dbReference>
<name>A0A835B5F1_9POAL</name>
<comment type="caution">
    <text evidence="2">The sequence shown here is derived from an EMBL/GenBank/DDBJ whole genome shotgun (WGS) entry which is preliminary data.</text>
</comment>
<evidence type="ECO:0000256" key="1">
    <source>
        <dbReference type="SAM" id="MobiDB-lite"/>
    </source>
</evidence>
<proteinExistence type="predicted"/>
<feature type="compositionally biased region" description="Basic residues" evidence="1">
    <location>
        <begin position="292"/>
        <end position="302"/>
    </location>
</feature>
<dbReference type="AlphaFoldDB" id="A0A835B5F1"/>
<protein>
    <submittedName>
        <fullName evidence="2">Uncharacterized protein</fullName>
    </submittedName>
</protein>
<evidence type="ECO:0000313" key="2">
    <source>
        <dbReference type="EMBL" id="KAF8673228.1"/>
    </source>
</evidence>
<organism evidence="2 3">
    <name type="scientific">Digitaria exilis</name>
    <dbReference type="NCBI Taxonomy" id="1010633"/>
    <lineage>
        <taxon>Eukaryota</taxon>
        <taxon>Viridiplantae</taxon>
        <taxon>Streptophyta</taxon>
        <taxon>Embryophyta</taxon>
        <taxon>Tracheophyta</taxon>
        <taxon>Spermatophyta</taxon>
        <taxon>Magnoliopsida</taxon>
        <taxon>Liliopsida</taxon>
        <taxon>Poales</taxon>
        <taxon>Poaceae</taxon>
        <taxon>PACMAD clade</taxon>
        <taxon>Panicoideae</taxon>
        <taxon>Panicodae</taxon>
        <taxon>Paniceae</taxon>
        <taxon>Anthephorinae</taxon>
        <taxon>Digitaria</taxon>
    </lineage>
</organism>
<feature type="region of interest" description="Disordered" evidence="1">
    <location>
        <begin position="289"/>
        <end position="308"/>
    </location>
</feature>
<keyword evidence="3" id="KW-1185">Reference proteome</keyword>
<gene>
    <name evidence="2" type="ORF">HU200_048780</name>
</gene>
<dbReference type="InterPro" id="IPR053197">
    <property type="entry name" value="F-box_SCFL_complex_component"/>
</dbReference>
<dbReference type="EMBL" id="JACEFO010002208">
    <property type="protein sequence ID" value="KAF8673228.1"/>
    <property type="molecule type" value="Genomic_DNA"/>
</dbReference>
<dbReference type="PANTHER" id="PTHR34223:SF65">
    <property type="entry name" value="OS04G0440300 PROTEIN"/>
    <property type="match status" value="1"/>
</dbReference>
<evidence type="ECO:0000313" key="3">
    <source>
        <dbReference type="Proteomes" id="UP000636709"/>
    </source>
</evidence>